<dbReference type="EMBL" id="FNID01000006">
    <property type="protein sequence ID" value="SDM83981.1"/>
    <property type="molecule type" value="Genomic_DNA"/>
</dbReference>
<comment type="similarity">
    <text evidence="2">Belongs to the MscS (TC 1.A.23) family.</text>
</comment>
<dbReference type="AlphaFoldDB" id="A0A1G9WIH4"/>
<dbReference type="RefSeq" id="WP_162840299.1">
    <property type="nucleotide sequence ID" value="NZ_FNID01000006.1"/>
</dbReference>
<sequence>MPNTLPTLEDAKRWLINYYPSLIGALFLLAAGMLFVHFAVKLLVKGLKKSRVDATMHHFIASTIKITLYTVLALLIISTLRVPTTPLVTLLGAAGLALSLALKDTLSNVASGIVLLYNHPFKHGDFVEVNGRQGTVLEINYTYTKLRTIDNKVIFIPNSQVSSTDIINFSSEKTRRLDLVFNISYLNDFEKAKLLILEIIRNNDYALKTPEPVVRVSGHGEHAINICCLVWVDSGDYLNLRYDLYEQVKTAFDRNGITIPYNQLDVTLVNPQKASG</sequence>
<proteinExistence type="inferred from homology"/>
<dbReference type="InterPro" id="IPR006685">
    <property type="entry name" value="MscS_channel_2nd"/>
</dbReference>
<keyword evidence="6 7" id="KW-0472">Membrane</keyword>
<dbReference type="Pfam" id="PF21082">
    <property type="entry name" value="MS_channel_3rd"/>
    <property type="match status" value="1"/>
</dbReference>
<dbReference type="InterPro" id="IPR023408">
    <property type="entry name" value="MscS_beta-dom_sf"/>
</dbReference>
<evidence type="ECO:0000259" key="8">
    <source>
        <dbReference type="Pfam" id="PF00924"/>
    </source>
</evidence>
<dbReference type="InterPro" id="IPR049278">
    <property type="entry name" value="MS_channel_C"/>
</dbReference>
<organism evidence="11 12">
    <name type="scientific">Acetanaerobacterium elongatum</name>
    <dbReference type="NCBI Taxonomy" id="258515"/>
    <lineage>
        <taxon>Bacteria</taxon>
        <taxon>Bacillati</taxon>
        <taxon>Bacillota</taxon>
        <taxon>Clostridia</taxon>
        <taxon>Eubacteriales</taxon>
        <taxon>Oscillospiraceae</taxon>
        <taxon>Acetanaerobacterium</taxon>
    </lineage>
</organism>
<keyword evidence="4 7" id="KW-0812">Transmembrane</keyword>
<dbReference type="InterPro" id="IPR011014">
    <property type="entry name" value="MscS_channel_TM-2"/>
</dbReference>
<dbReference type="Pfam" id="PF05552">
    <property type="entry name" value="MS_channel_1st_1"/>
    <property type="match status" value="1"/>
</dbReference>
<dbReference type="SUPFAM" id="SSF82861">
    <property type="entry name" value="Mechanosensitive channel protein MscS (YggB), transmembrane region"/>
    <property type="match status" value="1"/>
</dbReference>
<dbReference type="Gene3D" id="2.30.30.60">
    <property type="match status" value="1"/>
</dbReference>
<dbReference type="Pfam" id="PF00924">
    <property type="entry name" value="MS_channel_2nd"/>
    <property type="match status" value="1"/>
</dbReference>
<dbReference type="InterPro" id="IPR006686">
    <property type="entry name" value="MscS_channel_CS"/>
</dbReference>
<evidence type="ECO:0000256" key="1">
    <source>
        <dbReference type="ARBA" id="ARBA00004651"/>
    </source>
</evidence>
<dbReference type="Pfam" id="PF21088">
    <property type="entry name" value="MS_channel_1st"/>
    <property type="match status" value="1"/>
</dbReference>
<dbReference type="GO" id="GO:0005886">
    <property type="term" value="C:plasma membrane"/>
    <property type="evidence" value="ECO:0007669"/>
    <property type="project" value="UniProtKB-SubCell"/>
</dbReference>
<evidence type="ECO:0000259" key="10">
    <source>
        <dbReference type="Pfam" id="PF21088"/>
    </source>
</evidence>
<dbReference type="InterPro" id="IPR045275">
    <property type="entry name" value="MscS_archaea/bacteria_type"/>
</dbReference>
<comment type="subcellular location">
    <subcellularLocation>
        <location evidence="1">Cell membrane</location>
        <topology evidence="1">Multi-pass membrane protein</topology>
    </subcellularLocation>
</comment>
<evidence type="ECO:0000259" key="9">
    <source>
        <dbReference type="Pfam" id="PF21082"/>
    </source>
</evidence>
<protein>
    <submittedName>
        <fullName evidence="11">Small conductance mechanosensitive channel</fullName>
    </submittedName>
</protein>
<dbReference type="STRING" id="258515.SAMN05192585_10620"/>
<dbReference type="SUPFAM" id="SSF50182">
    <property type="entry name" value="Sm-like ribonucleoproteins"/>
    <property type="match status" value="1"/>
</dbReference>
<dbReference type="SUPFAM" id="SSF82689">
    <property type="entry name" value="Mechanosensitive channel protein MscS (YggB), C-terminal domain"/>
    <property type="match status" value="1"/>
</dbReference>
<evidence type="ECO:0000256" key="6">
    <source>
        <dbReference type="ARBA" id="ARBA00023136"/>
    </source>
</evidence>
<evidence type="ECO:0000256" key="3">
    <source>
        <dbReference type="ARBA" id="ARBA00022475"/>
    </source>
</evidence>
<feature type="domain" description="Mechanosensitive ion channel transmembrane helices 2/3" evidence="10">
    <location>
        <begin position="64"/>
        <end position="103"/>
    </location>
</feature>
<reference evidence="11 12" key="1">
    <citation type="submission" date="2016-10" db="EMBL/GenBank/DDBJ databases">
        <authorList>
            <person name="de Groot N.N."/>
        </authorList>
    </citation>
    <scope>NUCLEOTIDE SEQUENCE [LARGE SCALE GENOMIC DNA]</scope>
    <source>
        <strain evidence="11 12">CGMCC 1.5012</strain>
    </source>
</reference>
<evidence type="ECO:0000256" key="2">
    <source>
        <dbReference type="ARBA" id="ARBA00008017"/>
    </source>
</evidence>
<dbReference type="InterPro" id="IPR049142">
    <property type="entry name" value="MS_channel_1st"/>
</dbReference>
<dbReference type="PANTHER" id="PTHR30221">
    <property type="entry name" value="SMALL-CONDUCTANCE MECHANOSENSITIVE CHANNEL"/>
    <property type="match status" value="1"/>
</dbReference>
<dbReference type="InterPro" id="IPR010920">
    <property type="entry name" value="LSM_dom_sf"/>
</dbReference>
<evidence type="ECO:0000256" key="4">
    <source>
        <dbReference type="ARBA" id="ARBA00022692"/>
    </source>
</evidence>
<evidence type="ECO:0000256" key="5">
    <source>
        <dbReference type="ARBA" id="ARBA00022989"/>
    </source>
</evidence>
<feature type="domain" description="Mechanosensitive ion channel MscS C-terminal" evidence="9">
    <location>
        <begin position="178"/>
        <end position="259"/>
    </location>
</feature>
<dbReference type="PROSITE" id="PS01246">
    <property type="entry name" value="UPF0003"/>
    <property type="match status" value="1"/>
</dbReference>
<name>A0A1G9WIH4_9FIRM</name>
<accession>A0A1G9WIH4</accession>
<feature type="transmembrane region" description="Helical" evidence="7">
    <location>
        <begin position="22"/>
        <end position="44"/>
    </location>
</feature>
<dbReference type="Proteomes" id="UP000199182">
    <property type="component" value="Unassembled WGS sequence"/>
</dbReference>
<dbReference type="GO" id="GO:0008381">
    <property type="term" value="F:mechanosensitive monoatomic ion channel activity"/>
    <property type="evidence" value="ECO:0007669"/>
    <property type="project" value="InterPro"/>
</dbReference>
<evidence type="ECO:0000313" key="12">
    <source>
        <dbReference type="Proteomes" id="UP000199182"/>
    </source>
</evidence>
<keyword evidence="5 7" id="KW-1133">Transmembrane helix</keyword>
<dbReference type="Gene3D" id="1.10.287.1260">
    <property type="match status" value="1"/>
</dbReference>
<dbReference type="PANTHER" id="PTHR30221:SF1">
    <property type="entry name" value="SMALL-CONDUCTANCE MECHANOSENSITIVE CHANNEL"/>
    <property type="match status" value="1"/>
</dbReference>
<keyword evidence="12" id="KW-1185">Reference proteome</keyword>
<gene>
    <name evidence="11" type="ORF">SAMN05192585_10620</name>
</gene>
<keyword evidence="3" id="KW-1003">Cell membrane</keyword>
<feature type="transmembrane region" description="Helical" evidence="7">
    <location>
        <begin position="56"/>
        <end position="77"/>
    </location>
</feature>
<dbReference type="Gene3D" id="3.30.70.100">
    <property type="match status" value="1"/>
</dbReference>
<evidence type="ECO:0000256" key="7">
    <source>
        <dbReference type="SAM" id="Phobius"/>
    </source>
</evidence>
<dbReference type="InterPro" id="IPR008910">
    <property type="entry name" value="MSC_TM_helix"/>
</dbReference>
<feature type="domain" description="Mechanosensitive ion channel MscS" evidence="8">
    <location>
        <begin position="104"/>
        <end position="170"/>
    </location>
</feature>
<evidence type="ECO:0000313" key="11">
    <source>
        <dbReference type="EMBL" id="SDM83981.1"/>
    </source>
</evidence>
<dbReference type="InterPro" id="IPR011066">
    <property type="entry name" value="MscS_channel_C_sf"/>
</dbReference>